<evidence type="ECO:0000313" key="2">
    <source>
        <dbReference type="Proteomes" id="UP000308600"/>
    </source>
</evidence>
<keyword evidence="2" id="KW-1185">Reference proteome</keyword>
<dbReference type="EMBL" id="ML208264">
    <property type="protein sequence ID" value="TFK75206.1"/>
    <property type="molecule type" value="Genomic_DNA"/>
</dbReference>
<accession>A0ACD3BBA0</accession>
<reference evidence="1 2" key="1">
    <citation type="journal article" date="2019" name="Nat. Ecol. Evol.">
        <title>Megaphylogeny resolves global patterns of mushroom evolution.</title>
        <authorList>
            <person name="Varga T."/>
            <person name="Krizsan K."/>
            <person name="Foldi C."/>
            <person name="Dima B."/>
            <person name="Sanchez-Garcia M."/>
            <person name="Sanchez-Ramirez S."/>
            <person name="Szollosi G.J."/>
            <person name="Szarkandi J.G."/>
            <person name="Papp V."/>
            <person name="Albert L."/>
            <person name="Andreopoulos W."/>
            <person name="Angelini C."/>
            <person name="Antonin V."/>
            <person name="Barry K.W."/>
            <person name="Bougher N.L."/>
            <person name="Buchanan P."/>
            <person name="Buyck B."/>
            <person name="Bense V."/>
            <person name="Catcheside P."/>
            <person name="Chovatia M."/>
            <person name="Cooper J."/>
            <person name="Damon W."/>
            <person name="Desjardin D."/>
            <person name="Finy P."/>
            <person name="Geml J."/>
            <person name="Haridas S."/>
            <person name="Hughes K."/>
            <person name="Justo A."/>
            <person name="Karasinski D."/>
            <person name="Kautmanova I."/>
            <person name="Kiss B."/>
            <person name="Kocsube S."/>
            <person name="Kotiranta H."/>
            <person name="LaButti K.M."/>
            <person name="Lechner B.E."/>
            <person name="Liimatainen K."/>
            <person name="Lipzen A."/>
            <person name="Lukacs Z."/>
            <person name="Mihaltcheva S."/>
            <person name="Morgado L.N."/>
            <person name="Niskanen T."/>
            <person name="Noordeloos M.E."/>
            <person name="Ohm R.A."/>
            <person name="Ortiz-Santana B."/>
            <person name="Ovrebo C."/>
            <person name="Racz N."/>
            <person name="Riley R."/>
            <person name="Savchenko A."/>
            <person name="Shiryaev A."/>
            <person name="Soop K."/>
            <person name="Spirin V."/>
            <person name="Szebenyi C."/>
            <person name="Tomsovsky M."/>
            <person name="Tulloss R.E."/>
            <person name="Uehling J."/>
            <person name="Grigoriev I.V."/>
            <person name="Vagvolgyi C."/>
            <person name="Papp T."/>
            <person name="Martin F.M."/>
            <person name="Miettinen O."/>
            <person name="Hibbett D.S."/>
            <person name="Nagy L.G."/>
        </authorList>
    </citation>
    <scope>NUCLEOTIDE SEQUENCE [LARGE SCALE GENOMIC DNA]</scope>
    <source>
        <strain evidence="1 2">NL-1719</strain>
    </source>
</reference>
<organism evidence="1 2">
    <name type="scientific">Pluteus cervinus</name>
    <dbReference type="NCBI Taxonomy" id="181527"/>
    <lineage>
        <taxon>Eukaryota</taxon>
        <taxon>Fungi</taxon>
        <taxon>Dikarya</taxon>
        <taxon>Basidiomycota</taxon>
        <taxon>Agaricomycotina</taxon>
        <taxon>Agaricomycetes</taxon>
        <taxon>Agaricomycetidae</taxon>
        <taxon>Agaricales</taxon>
        <taxon>Pluteineae</taxon>
        <taxon>Pluteaceae</taxon>
        <taxon>Pluteus</taxon>
    </lineage>
</organism>
<name>A0ACD3BBA0_9AGAR</name>
<sequence length="442" mass="45604">MNDVPTNAIAGPSSPRRIPIAGSTPSELPPTPGLFFPPPAQPQPQTYLASTQDLLSRFNLVPAYDKYVRPFAATNESGIDQPLPATPNPTVTSGIDKGKAREVVGISGGQTGGGPMAGDRGDADDDDGPGGKAGKKKKNSYKHLIKNMPGKHSMKKDDYLATMIQIPPKQRVRIASFDPRTQRDAFNVSLEGLKGWNSGNLIAESPQARESRKKQREAKRLHTLPPQETLVPQPPLNGAPSQVPIQAPIPTPASAPSTTERPPATSTPQPNPVGTTKPGSSAPRPGSTVPRPGSVVARPGSIAPGSTPTNAVRSASGPIKPSGAQPSPQLPTSVSSPVVANTNGPTNPLNGPRGVKRERDETGAVANGTGVNGTAAIMNGAANGTVVAMQGTANAAAPKAIVNARAGIPGVRPRPVKKQRLEVQGPGRDVTAPVQQPTPQGV</sequence>
<gene>
    <name evidence="1" type="ORF">BDN72DRAFT_868228</name>
</gene>
<dbReference type="Proteomes" id="UP000308600">
    <property type="component" value="Unassembled WGS sequence"/>
</dbReference>
<protein>
    <submittedName>
        <fullName evidence="1">Uncharacterized protein</fullName>
    </submittedName>
</protein>
<proteinExistence type="predicted"/>
<evidence type="ECO:0000313" key="1">
    <source>
        <dbReference type="EMBL" id="TFK75206.1"/>
    </source>
</evidence>